<sequence length="396" mass="44531">MQQHTAAGQPAGLRIGITVGLRESGESLWVNGIKQNALYLAKLFMHSPRAHRVTLVNTTGPVSEVPWDAQQFPVDTFEACKDRLDVLIELGGQVSEAQTRYLKARGTKLVSYCCGAEYVQNIEAMIFGRPLHRDLFINQGYDDIWVIPQVMQTSAGFFSTLRRRAVREVPFVWDPMCLTQVAASLPEAGEYRPRAGAKRVAIMEPNFDVLKFCLYPMLIAEQAYRAAPASIAHVSVTSAEHLARHSPEFIGVAQYLDLVRDHKITFVGRYDTPPFLAQYADVVVSHQWDNPLNYFYFDVCWQGYALVHNARLCASLGYYYPEHNVEAGAARLREAIAHTDAGWEDYRRTQRARLAPFLATDPARIAHYDALLDALLGAHRQTEAQAWGRLFKGTEA</sequence>
<proteinExistence type="predicted"/>
<dbReference type="Pfam" id="PF10933">
    <property type="entry name" value="DUF2827"/>
    <property type="match status" value="1"/>
</dbReference>
<dbReference type="EMBL" id="CATZBU010000024">
    <property type="protein sequence ID" value="CAJ0809153.1"/>
    <property type="molecule type" value="Genomic_DNA"/>
</dbReference>
<gene>
    <name evidence="1" type="ORF">LMG19083_04861</name>
</gene>
<comment type="caution">
    <text evidence="1">The sequence shown here is derived from an EMBL/GenBank/DDBJ whole genome shotgun (WGS) entry which is preliminary data.</text>
</comment>
<keyword evidence="2" id="KW-1185">Reference proteome</keyword>
<evidence type="ECO:0000313" key="1">
    <source>
        <dbReference type="EMBL" id="CAJ0809153.1"/>
    </source>
</evidence>
<evidence type="ECO:0000313" key="2">
    <source>
        <dbReference type="Proteomes" id="UP001189813"/>
    </source>
</evidence>
<reference evidence="1 2" key="1">
    <citation type="submission" date="2023-07" db="EMBL/GenBank/DDBJ databases">
        <authorList>
            <person name="Peeters C."/>
        </authorList>
    </citation>
    <scope>NUCLEOTIDE SEQUENCE [LARGE SCALE GENOMIC DNA]</scope>
    <source>
        <strain evidence="1 2">LMG 19083</strain>
    </source>
</reference>
<evidence type="ECO:0008006" key="3">
    <source>
        <dbReference type="Google" id="ProtNLM"/>
    </source>
</evidence>
<dbReference type="InterPro" id="IPR021234">
    <property type="entry name" value="DUF2827"/>
</dbReference>
<dbReference type="Proteomes" id="UP001189813">
    <property type="component" value="Unassembled WGS sequence"/>
</dbReference>
<protein>
    <recommendedName>
        <fullName evidence="3">DUF2827 domain-containing protein</fullName>
    </recommendedName>
</protein>
<dbReference type="RefSeq" id="WP_316669464.1">
    <property type="nucleotide sequence ID" value="NZ_CATZBU010000024.1"/>
</dbReference>
<organism evidence="1 2">
    <name type="scientific">Ralstonia psammae</name>
    <dbReference type="NCBI Taxonomy" id="3058598"/>
    <lineage>
        <taxon>Bacteria</taxon>
        <taxon>Pseudomonadati</taxon>
        <taxon>Pseudomonadota</taxon>
        <taxon>Betaproteobacteria</taxon>
        <taxon>Burkholderiales</taxon>
        <taxon>Burkholderiaceae</taxon>
        <taxon>Ralstonia</taxon>
    </lineage>
</organism>
<accession>A0ABN9JEB7</accession>
<name>A0ABN9JEB7_9RALS</name>